<feature type="region of interest" description="Disordered" evidence="1">
    <location>
        <begin position="57"/>
        <end position="76"/>
    </location>
</feature>
<comment type="caution">
    <text evidence="2">The sequence shown here is derived from an EMBL/GenBank/DDBJ whole genome shotgun (WGS) entry which is preliminary data.</text>
</comment>
<dbReference type="AlphaFoldDB" id="A0AAV5FU30"/>
<proteinExistence type="predicted"/>
<sequence>MSALATLSRGVAGLLSLPRRRASAVQIPAIKLPDGAQLVRGRKLRPSLLLPAANQAARRRQRHTLRPPAAAAAGPG</sequence>
<feature type="compositionally biased region" description="Low complexity" evidence="1">
    <location>
        <begin position="67"/>
        <end position="76"/>
    </location>
</feature>
<reference evidence="2" key="1">
    <citation type="journal article" date="2018" name="DNA Res.">
        <title>Multiple hybrid de novo genome assembly of finger millet, an orphan allotetraploid crop.</title>
        <authorList>
            <person name="Hatakeyama M."/>
            <person name="Aluri S."/>
            <person name="Balachadran M.T."/>
            <person name="Sivarajan S.R."/>
            <person name="Patrignani A."/>
            <person name="Gruter S."/>
            <person name="Poveda L."/>
            <person name="Shimizu-Inatsugi R."/>
            <person name="Baeten J."/>
            <person name="Francoijs K.J."/>
            <person name="Nataraja K.N."/>
            <person name="Reddy Y.A.N."/>
            <person name="Phadnis S."/>
            <person name="Ravikumar R.L."/>
            <person name="Schlapbach R."/>
            <person name="Sreeman S.M."/>
            <person name="Shimizu K.K."/>
        </authorList>
    </citation>
    <scope>NUCLEOTIDE SEQUENCE</scope>
</reference>
<keyword evidence="3" id="KW-1185">Reference proteome</keyword>
<evidence type="ECO:0000256" key="1">
    <source>
        <dbReference type="SAM" id="MobiDB-lite"/>
    </source>
</evidence>
<name>A0AAV5FU30_ELECO</name>
<dbReference type="EMBL" id="BQKI01000095">
    <property type="protein sequence ID" value="GJN38257.1"/>
    <property type="molecule type" value="Genomic_DNA"/>
</dbReference>
<protein>
    <submittedName>
        <fullName evidence="2">Uncharacterized protein</fullName>
    </submittedName>
</protein>
<organism evidence="2 3">
    <name type="scientific">Eleusine coracana subsp. coracana</name>
    <dbReference type="NCBI Taxonomy" id="191504"/>
    <lineage>
        <taxon>Eukaryota</taxon>
        <taxon>Viridiplantae</taxon>
        <taxon>Streptophyta</taxon>
        <taxon>Embryophyta</taxon>
        <taxon>Tracheophyta</taxon>
        <taxon>Spermatophyta</taxon>
        <taxon>Magnoliopsida</taxon>
        <taxon>Liliopsida</taxon>
        <taxon>Poales</taxon>
        <taxon>Poaceae</taxon>
        <taxon>PACMAD clade</taxon>
        <taxon>Chloridoideae</taxon>
        <taxon>Cynodonteae</taxon>
        <taxon>Eleusininae</taxon>
        <taxon>Eleusine</taxon>
    </lineage>
</organism>
<accession>A0AAV5FU30</accession>
<evidence type="ECO:0000313" key="2">
    <source>
        <dbReference type="EMBL" id="GJN38257.1"/>
    </source>
</evidence>
<dbReference type="Proteomes" id="UP001054889">
    <property type="component" value="Unassembled WGS sequence"/>
</dbReference>
<evidence type="ECO:0000313" key="3">
    <source>
        <dbReference type="Proteomes" id="UP001054889"/>
    </source>
</evidence>
<gene>
    <name evidence="2" type="primary">gb27284</name>
    <name evidence="2" type="ORF">PR202_gb27284</name>
</gene>
<reference evidence="2" key="2">
    <citation type="submission" date="2021-12" db="EMBL/GenBank/DDBJ databases">
        <title>Resequencing data analysis of finger millet.</title>
        <authorList>
            <person name="Hatakeyama M."/>
            <person name="Aluri S."/>
            <person name="Balachadran M.T."/>
            <person name="Sivarajan S.R."/>
            <person name="Poveda L."/>
            <person name="Shimizu-Inatsugi R."/>
            <person name="Schlapbach R."/>
            <person name="Sreeman S.M."/>
            <person name="Shimizu K.K."/>
        </authorList>
    </citation>
    <scope>NUCLEOTIDE SEQUENCE</scope>
</reference>